<evidence type="ECO:0000313" key="2">
    <source>
        <dbReference type="EMBL" id="MBJ2136126.1"/>
    </source>
</evidence>
<proteinExistence type="predicted"/>
<protein>
    <recommendedName>
        <fullName evidence="4">VWFA domain-containing protein</fullName>
    </recommendedName>
</protein>
<evidence type="ECO:0008006" key="4">
    <source>
        <dbReference type="Google" id="ProtNLM"/>
    </source>
</evidence>
<dbReference type="Proteomes" id="UP000649232">
    <property type="component" value="Unassembled WGS sequence"/>
</dbReference>
<keyword evidence="1" id="KW-0732">Signal</keyword>
<gene>
    <name evidence="2" type="ORF">JEU11_06650</name>
</gene>
<dbReference type="RefSeq" id="WP_198824116.1">
    <property type="nucleotide sequence ID" value="NZ_JAEILT010000007.1"/>
</dbReference>
<feature type="signal peptide" evidence="1">
    <location>
        <begin position="1"/>
        <end position="22"/>
    </location>
</feature>
<name>A0ABS0WCF3_9ALTE</name>
<sequence>MKTSLLFVLVFTLCSFSSLVFSQEDFFKQNLKEYDANTAKNWVRKKCPMKDGKEQCRKLTIIVFSDTYKDDSFARAGYRAAKALHKNGIEVAYIMSSDIDSDSSDATMIPYMYGHQDDCTEYKIKSIRGVLDKKFIDKNNVAQEIYNSAYKCYEKAYELKTWTIPNKKPSLLEQLFK</sequence>
<feature type="chain" id="PRO_5046737765" description="VWFA domain-containing protein" evidence="1">
    <location>
        <begin position="23"/>
        <end position="177"/>
    </location>
</feature>
<evidence type="ECO:0000256" key="1">
    <source>
        <dbReference type="SAM" id="SignalP"/>
    </source>
</evidence>
<evidence type="ECO:0000313" key="3">
    <source>
        <dbReference type="Proteomes" id="UP000649232"/>
    </source>
</evidence>
<dbReference type="EMBL" id="JAEILT010000007">
    <property type="protein sequence ID" value="MBJ2136126.1"/>
    <property type="molecule type" value="Genomic_DNA"/>
</dbReference>
<organism evidence="2 3">
    <name type="scientific">Paraglaciecola chathamensis</name>
    <dbReference type="NCBI Taxonomy" id="368405"/>
    <lineage>
        <taxon>Bacteria</taxon>
        <taxon>Pseudomonadati</taxon>
        <taxon>Pseudomonadota</taxon>
        <taxon>Gammaproteobacteria</taxon>
        <taxon>Alteromonadales</taxon>
        <taxon>Alteromonadaceae</taxon>
        <taxon>Paraglaciecola</taxon>
    </lineage>
</organism>
<accession>A0ABS0WCF3</accession>
<comment type="caution">
    <text evidence="2">The sequence shown here is derived from an EMBL/GenBank/DDBJ whole genome shotgun (WGS) entry which is preliminary data.</text>
</comment>
<reference evidence="2 3" key="1">
    <citation type="submission" date="2020-12" db="EMBL/GenBank/DDBJ databases">
        <title>Draft genome sequences of nine environmental bacterial isolates colonizing plastic.</title>
        <authorList>
            <person name="Borre I."/>
            <person name="Sonnenschein E.C."/>
        </authorList>
    </citation>
    <scope>NUCLEOTIDE SEQUENCE [LARGE SCALE GENOMIC DNA]</scope>
    <source>
        <strain evidence="2 3">IB30</strain>
    </source>
</reference>